<dbReference type="STRING" id="2018661.A0A2A2L244"/>
<evidence type="ECO:0000313" key="2">
    <source>
        <dbReference type="EMBL" id="PAV80232.1"/>
    </source>
</evidence>
<comment type="caution">
    <text evidence="2">The sequence shown here is derived from an EMBL/GenBank/DDBJ whole genome shotgun (WGS) entry which is preliminary data.</text>
</comment>
<feature type="compositionally biased region" description="Basic and acidic residues" evidence="1">
    <location>
        <begin position="106"/>
        <end position="118"/>
    </location>
</feature>
<reference evidence="2 3" key="1">
    <citation type="journal article" date="2017" name="Curr. Biol.">
        <title>Genome architecture and evolution of a unichromosomal asexual nematode.</title>
        <authorList>
            <person name="Fradin H."/>
            <person name="Zegar C."/>
            <person name="Gutwein M."/>
            <person name="Lucas J."/>
            <person name="Kovtun M."/>
            <person name="Corcoran D."/>
            <person name="Baugh L.R."/>
            <person name="Kiontke K."/>
            <person name="Gunsalus K."/>
            <person name="Fitch D.H."/>
            <person name="Piano F."/>
        </authorList>
    </citation>
    <scope>NUCLEOTIDE SEQUENCE [LARGE SCALE GENOMIC DNA]</scope>
    <source>
        <strain evidence="2">PF1309</strain>
    </source>
</reference>
<organism evidence="2 3">
    <name type="scientific">Diploscapter pachys</name>
    <dbReference type="NCBI Taxonomy" id="2018661"/>
    <lineage>
        <taxon>Eukaryota</taxon>
        <taxon>Metazoa</taxon>
        <taxon>Ecdysozoa</taxon>
        <taxon>Nematoda</taxon>
        <taxon>Chromadorea</taxon>
        <taxon>Rhabditida</taxon>
        <taxon>Rhabditina</taxon>
        <taxon>Rhabditomorpha</taxon>
        <taxon>Rhabditoidea</taxon>
        <taxon>Rhabditidae</taxon>
        <taxon>Diploscapter</taxon>
    </lineage>
</organism>
<name>A0A2A2L244_9BILA</name>
<dbReference type="AlphaFoldDB" id="A0A2A2L244"/>
<feature type="compositionally biased region" description="Basic residues" evidence="1">
    <location>
        <begin position="11"/>
        <end position="22"/>
    </location>
</feature>
<keyword evidence="3" id="KW-1185">Reference proteome</keyword>
<accession>A0A2A2L244</accession>
<sequence>MERLEKFGRAIWKRVSGRRRRREQSQDTDTDKENQKTSKKKQREKSPKKSEQKPWKTSQEVVFTTPAVAPMSRRVGKKAPTESSAEPVEVIFTAPDVRLKSGIKRGRPEESQKSERSTKVSVSPIPKKKESTPTKIEVPITVLGRSDIRSPNFVERDRTSDSEGYSTDASVLSSLPHLETFQQVPSLNKSLMMSDFKEKLDVIGAAAARVPALIKEAQKSATLSSSYQYQPKIISISPKLIPKAKNQHYSSSGNLLKDGLHKDLLNLRSYHLPPITKAVTIDQIDRIRDPVDDFLRNNIYKTKVVTTVFESVKGGFEELIDDVEFEIDKWFGKSSILAVACEVHFSVPEDKRNRQLECRSVFLEQLFK</sequence>
<proteinExistence type="predicted"/>
<evidence type="ECO:0000256" key="1">
    <source>
        <dbReference type="SAM" id="MobiDB-lite"/>
    </source>
</evidence>
<feature type="compositionally biased region" description="Basic and acidic residues" evidence="1">
    <location>
        <begin position="44"/>
        <end position="54"/>
    </location>
</feature>
<feature type="compositionally biased region" description="Basic and acidic residues" evidence="1">
    <location>
        <begin position="23"/>
        <end position="36"/>
    </location>
</feature>
<protein>
    <submittedName>
        <fullName evidence="2">Uncharacterized protein</fullName>
    </submittedName>
</protein>
<evidence type="ECO:0000313" key="3">
    <source>
        <dbReference type="Proteomes" id="UP000218231"/>
    </source>
</evidence>
<gene>
    <name evidence="2" type="ORF">WR25_22655</name>
</gene>
<feature type="region of interest" description="Disordered" evidence="1">
    <location>
        <begin position="1"/>
        <end position="135"/>
    </location>
</feature>
<dbReference type="EMBL" id="LIAE01007299">
    <property type="protein sequence ID" value="PAV80232.1"/>
    <property type="molecule type" value="Genomic_DNA"/>
</dbReference>
<dbReference type="Proteomes" id="UP000218231">
    <property type="component" value="Unassembled WGS sequence"/>
</dbReference>